<accession>A0A8X6TUM1</accession>
<name>A0A8X6TUM1_NEPPI</name>
<dbReference type="EMBL" id="BMAW01064530">
    <property type="protein sequence ID" value="GFT45621.1"/>
    <property type="molecule type" value="Genomic_DNA"/>
</dbReference>
<keyword evidence="2" id="KW-1185">Reference proteome</keyword>
<sequence length="159" mass="18164">MNTADKVLTTDDVSEWLIGDKEENYQFLMNDNIIEDGWGKEVSTYVLCVNMLPHNTAIDSLPTALFGQKKRMSPQSNMKFQNDTGTRKSSFQDTAAAAVPLPKVHWQWCNHRAIASRVTQEQFKVYNVKPMAEFRSGDFLMNAFQLPILSRKFNLGLEL</sequence>
<proteinExistence type="predicted"/>
<protein>
    <submittedName>
        <fullName evidence="1">Uncharacterized protein</fullName>
    </submittedName>
</protein>
<evidence type="ECO:0000313" key="2">
    <source>
        <dbReference type="Proteomes" id="UP000887013"/>
    </source>
</evidence>
<evidence type="ECO:0000313" key="1">
    <source>
        <dbReference type="EMBL" id="GFT45621.1"/>
    </source>
</evidence>
<comment type="caution">
    <text evidence="1">The sequence shown here is derived from an EMBL/GenBank/DDBJ whole genome shotgun (WGS) entry which is preliminary data.</text>
</comment>
<gene>
    <name evidence="1" type="ORF">NPIL_362491</name>
</gene>
<reference evidence="1" key="1">
    <citation type="submission" date="2020-08" db="EMBL/GenBank/DDBJ databases">
        <title>Multicomponent nature underlies the extraordinary mechanical properties of spider dragline silk.</title>
        <authorList>
            <person name="Kono N."/>
            <person name="Nakamura H."/>
            <person name="Mori M."/>
            <person name="Yoshida Y."/>
            <person name="Ohtoshi R."/>
            <person name="Malay A.D."/>
            <person name="Moran D.A.P."/>
            <person name="Tomita M."/>
            <person name="Numata K."/>
            <person name="Arakawa K."/>
        </authorList>
    </citation>
    <scope>NUCLEOTIDE SEQUENCE</scope>
</reference>
<organism evidence="1 2">
    <name type="scientific">Nephila pilipes</name>
    <name type="common">Giant wood spider</name>
    <name type="synonym">Nephila maculata</name>
    <dbReference type="NCBI Taxonomy" id="299642"/>
    <lineage>
        <taxon>Eukaryota</taxon>
        <taxon>Metazoa</taxon>
        <taxon>Ecdysozoa</taxon>
        <taxon>Arthropoda</taxon>
        <taxon>Chelicerata</taxon>
        <taxon>Arachnida</taxon>
        <taxon>Araneae</taxon>
        <taxon>Araneomorphae</taxon>
        <taxon>Entelegynae</taxon>
        <taxon>Araneoidea</taxon>
        <taxon>Nephilidae</taxon>
        <taxon>Nephila</taxon>
    </lineage>
</organism>
<dbReference type="Proteomes" id="UP000887013">
    <property type="component" value="Unassembled WGS sequence"/>
</dbReference>
<dbReference type="AlphaFoldDB" id="A0A8X6TUM1"/>